<keyword evidence="4" id="KW-1185">Reference proteome</keyword>
<organism evidence="3 4">
    <name type="scientific">Pontixanthobacter luteolus</name>
    <dbReference type="NCBI Taxonomy" id="295089"/>
    <lineage>
        <taxon>Bacteria</taxon>
        <taxon>Pseudomonadati</taxon>
        <taxon>Pseudomonadota</taxon>
        <taxon>Alphaproteobacteria</taxon>
        <taxon>Sphingomonadales</taxon>
        <taxon>Erythrobacteraceae</taxon>
        <taxon>Pontixanthobacter</taxon>
    </lineage>
</organism>
<proteinExistence type="predicted"/>
<dbReference type="RefSeq" id="WP_160731519.1">
    <property type="nucleotide sequence ID" value="NZ_WTYP01000002.1"/>
</dbReference>
<gene>
    <name evidence="3" type="ORF">GRI43_13090</name>
</gene>
<dbReference type="InterPro" id="IPR028087">
    <property type="entry name" value="Tad_N"/>
</dbReference>
<feature type="domain" description="Putative Flp pilus-assembly TadG-like N-terminal" evidence="2">
    <location>
        <begin position="23"/>
        <end position="69"/>
    </location>
</feature>
<evidence type="ECO:0000256" key="1">
    <source>
        <dbReference type="SAM" id="Phobius"/>
    </source>
</evidence>
<dbReference type="AlphaFoldDB" id="A0A6I4V3M9"/>
<keyword evidence="1" id="KW-0472">Membrane</keyword>
<name>A0A6I4V3M9_9SPHN</name>
<evidence type="ECO:0000259" key="2">
    <source>
        <dbReference type="Pfam" id="PF13400"/>
    </source>
</evidence>
<dbReference type="Proteomes" id="UP000471435">
    <property type="component" value="Unassembled WGS sequence"/>
</dbReference>
<feature type="transmembrane region" description="Helical" evidence="1">
    <location>
        <begin position="24"/>
        <end position="44"/>
    </location>
</feature>
<dbReference type="Pfam" id="PF13400">
    <property type="entry name" value="Tad"/>
    <property type="match status" value="1"/>
</dbReference>
<protein>
    <submittedName>
        <fullName evidence="3">Pilus assembly protein</fullName>
    </submittedName>
</protein>
<sequence length="540" mass="56750">MIRPRHPHTHAKSLRAFWADERGAVAASYALALPVLVAAAAFGMDYARMVGMDSELQNGADQAALAAASQLNKNTGACARAANAAVSLVANQSLLGSGDNAVTIPLEEDCDAVGQIRFYQDKAKTTAATADGNARFVEVQVNAKTVDYALFPVIGLVTSGNMDAAAYAGLGSAICKVPPVMMCNPNETSDPEFITPNYTGRGIRLVANVNGKNGNNETADESPGSYGPGVFGYLETDAGSGANATAQSLGRLQPPGECVSVEGADVKPGQQVSVLDALNTRFGVFDNGLNNACGTDNALCPPSDNARIDLLKKAGNGGSCRIHSSGFQVGDNPYRPTSGVNNIDPTGLDPMGYPRDKCHAVSVDGICSGNGNARVGNGDWDRAAYYATNGYGSVPTTWSSYGYPELKNRTAPTRYQQYRYEYDNKASMLASKNVGSLQQQGTPLCTPPAGIAPASTPDRRVLSVAVINCTAEGLSSSTTDAEIKKFVDVFLVEPTARRTHDGTQYTRNSDVYIEVIGETTLGGGATQGQKIRKDVPYLIE</sequence>
<keyword evidence="1" id="KW-1133">Transmembrane helix</keyword>
<keyword evidence="1" id="KW-0812">Transmembrane</keyword>
<evidence type="ECO:0000313" key="3">
    <source>
        <dbReference type="EMBL" id="MXP48325.1"/>
    </source>
</evidence>
<accession>A0A6I4V3M9</accession>
<reference evidence="3 4" key="1">
    <citation type="submission" date="2019-12" db="EMBL/GenBank/DDBJ databases">
        <title>Genomic-based taxomic classification of the family Erythrobacteraceae.</title>
        <authorList>
            <person name="Xu L."/>
        </authorList>
    </citation>
    <scope>NUCLEOTIDE SEQUENCE [LARGE SCALE GENOMIC DNA]</scope>
    <source>
        <strain evidence="3 4">SW-109</strain>
    </source>
</reference>
<dbReference type="EMBL" id="WTYP01000002">
    <property type="protein sequence ID" value="MXP48325.1"/>
    <property type="molecule type" value="Genomic_DNA"/>
</dbReference>
<comment type="caution">
    <text evidence="3">The sequence shown here is derived from an EMBL/GenBank/DDBJ whole genome shotgun (WGS) entry which is preliminary data.</text>
</comment>
<evidence type="ECO:0000313" key="4">
    <source>
        <dbReference type="Proteomes" id="UP000471435"/>
    </source>
</evidence>
<dbReference type="OrthoDB" id="8014659at2"/>